<evidence type="ECO:0000313" key="3">
    <source>
        <dbReference type="EMBL" id="KAL3757921.1"/>
    </source>
</evidence>
<accession>A0ABD3M1S0</accession>
<dbReference type="AlphaFoldDB" id="A0ABD3M1S0"/>
<dbReference type="Proteomes" id="UP001530293">
    <property type="component" value="Unassembled WGS sequence"/>
</dbReference>
<name>A0ABD3M1S0_9STRA</name>
<reference evidence="3 4" key="1">
    <citation type="submission" date="2024-10" db="EMBL/GenBank/DDBJ databases">
        <title>Updated reference genomes for cyclostephanoid diatoms.</title>
        <authorList>
            <person name="Roberts W.R."/>
            <person name="Alverson A.J."/>
        </authorList>
    </citation>
    <scope>NUCLEOTIDE SEQUENCE [LARGE SCALE GENOMIC DNA]</scope>
    <source>
        <strain evidence="3 4">AJA232-27</strain>
    </source>
</reference>
<evidence type="ECO:0000256" key="2">
    <source>
        <dbReference type="SAM" id="Phobius"/>
    </source>
</evidence>
<keyword evidence="2" id="KW-1133">Transmembrane helix</keyword>
<keyword evidence="2" id="KW-0812">Transmembrane</keyword>
<comment type="caution">
    <text evidence="3">The sequence shown here is derived from an EMBL/GenBank/DDBJ whole genome shotgun (WGS) entry which is preliminary data.</text>
</comment>
<protein>
    <submittedName>
        <fullName evidence="3">Uncharacterized protein</fullName>
    </submittedName>
</protein>
<feature type="transmembrane region" description="Helical" evidence="2">
    <location>
        <begin position="26"/>
        <end position="46"/>
    </location>
</feature>
<proteinExistence type="predicted"/>
<keyword evidence="2" id="KW-0472">Membrane</keyword>
<sequence>MTLGETTPTRGLPPPRPARDSRHQKLLLGSVVIFLCCILQMLIFPLEYQISNFISPNTAGFRAQSTTTTSYYPSLNKTAETSTTSTAVVTTTTTTTTTTTNTTNNTTTNTNTPSLNASAALEWIMSFPLGYEFTSVGGREHVLEQLRNKHILFIGDSILRYQFRALLYSLHFGHTNIKGPGNFTHPSEVYGWNFGSFNRFFQQMQNDFTEKYFQCDCFRNNSMNNLFSFENMYYFEPEYNFNFTFFFHGDAIDGGHRPLRWKAEYNTSELDIYVSLGNNATKPLVPLDFRGISVPDFVNMFLDDVGTVDELVVSLGEHWFVPSVRRKNNNSQYTWKEYARPLEQLLVSTTNTPIYALSTRKHLPAPLTSLAMEDNWKIFNRTAIIEPLVELFQERQWPMNVMNADKIHFWGWVYDRLNAELLRVLLQDEPPT</sequence>
<evidence type="ECO:0000313" key="4">
    <source>
        <dbReference type="Proteomes" id="UP001530293"/>
    </source>
</evidence>
<organism evidence="3 4">
    <name type="scientific">Discostella pseudostelligera</name>
    <dbReference type="NCBI Taxonomy" id="259834"/>
    <lineage>
        <taxon>Eukaryota</taxon>
        <taxon>Sar</taxon>
        <taxon>Stramenopiles</taxon>
        <taxon>Ochrophyta</taxon>
        <taxon>Bacillariophyta</taxon>
        <taxon>Coscinodiscophyceae</taxon>
        <taxon>Thalassiosirophycidae</taxon>
        <taxon>Stephanodiscales</taxon>
        <taxon>Stephanodiscaceae</taxon>
        <taxon>Discostella</taxon>
    </lineage>
</organism>
<gene>
    <name evidence="3" type="ORF">ACHAWU_002841</name>
</gene>
<keyword evidence="4" id="KW-1185">Reference proteome</keyword>
<dbReference type="EMBL" id="JALLBG020000247">
    <property type="protein sequence ID" value="KAL3757921.1"/>
    <property type="molecule type" value="Genomic_DNA"/>
</dbReference>
<feature type="compositionally biased region" description="Low complexity" evidence="1">
    <location>
        <begin position="1"/>
        <end position="10"/>
    </location>
</feature>
<feature type="region of interest" description="Disordered" evidence="1">
    <location>
        <begin position="1"/>
        <end position="21"/>
    </location>
</feature>
<evidence type="ECO:0000256" key="1">
    <source>
        <dbReference type="SAM" id="MobiDB-lite"/>
    </source>
</evidence>